<dbReference type="CDD" id="cd08026">
    <property type="entry name" value="DUF326"/>
    <property type="match status" value="1"/>
</dbReference>
<dbReference type="InterPro" id="IPR005560">
    <property type="entry name" value="Csp_YhjQ"/>
</dbReference>
<keyword evidence="2" id="KW-1185">Reference proteome</keyword>
<dbReference type="InterPro" id="IPR044543">
    <property type="entry name" value="YHJQ-like"/>
</dbReference>
<evidence type="ECO:0000313" key="2">
    <source>
        <dbReference type="Proteomes" id="UP001501510"/>
    </source>
</evidence>
<dbReference type="Gene3D" id="1.20.1270.360">
    <property type="match status" value="1"/>
</dbReference>
<comment type="caution">
    <text evidence="1">The sequence shown here is derived from an EMBL/GenBank/DDBJ whole genome shotgun (WGS) entry which is preliminary data.</text>
</comment>
<dbReference type="PANTHER" id="PTHR37310">
    <property type="entry name" value="CYTOPLASMIC PROTEIN-RELATED"/>
    <property type="match status" value="1"/>
</dbReference>
<evidence type="ECO:0000313" key="1">
    <source>
        <dbReference type="EMBL" id="GAA0738914.1"/>
    </source>
</evidence>
<gene>
    <name evidence="1" type="ORF">GCM10008906_16980</name>
</gene>
<reference evidence="2" key="1">
    <citation type="journal article" date="2019" name="Int. J. Syst. Evol. Microbiol.">
        <title>The Global Catalogue of Microorganisms (GCM) 10K type strain sequencing project: providing services to taxonomists for standard genome sequencing and annotation.</title>
        <authorList>
            <consortium name="The Broad Institute Genomics Platform"/>
            <consortium name="The Broad Institute Genome Sequencing Center for Infectious Disease"/>
            <person name="Wu L."/>
            <person name="Ma J."/>
        </authorList>
    </citation>
    <scope>NUCLEOTIDE SEQUENCE [LARGE SCALE GENOMIC DNA]</scope>
    <source>
        <strain evidence="2">JCM 1407</strain>
    </source>
</reference>
<dbReference type="Pfam" id="PF03860">
    <property type="entry name" value="Csp"/>
    <property type="match status" value="1"/>
</dbReference>
<proteinExistence type="predicted"/>
<dbReference type="EMBL" id="BAAACG010000008">
    <property type="protein sequence ID" value="GAA0738914.1"/>
    <property type="molecule type" value="Genomic_DNA"/>
</dbReference>
<dbReference type="PANTHER" id="PTHR37310:SF1">
    <property type="entry name" value="CYTOPLASMIC PROTEIN"/>
    <property type="match status" value="1"/>
</dbReference>
<protein>
    <submittedName>
        <fullName evidence="1">Four-helix bundle copper-binding protein</fullName>
    </submittedName>
</protein>
<sequence length="112" mass="12864">MVETMLKNKMYQECIEVCFECAEICERCDNECLSKSNTEEMNNCLTRDCADICNLAGQFMSRDSEFATEICSICSKICIECKEECSKHSESHFRDCVEVCNRCSIECKTMAE</sequence>
<organism evidence="1 2">
    <name type="scientific">Clostridium oceanicum</name>
    <dbReference type="NCBI Taxonomy" id="1543"/>
    <lineage>
        <taxon>Bacteria</taxon>
        <taxon>Bacillati</taxon>
        <taxon>Bacillota</taxon>
        <taxon>Clostridia</taxon>
        <taxon>Eubacteriales</taxon>
        <taxon>Clostridiaceae</taxon>
        <taxon>Clostridium</taxon>
    </lineage>
</organism>
<dbReference type="RefSeq" id="WP_343760739.1">
    <property type="nucleotide sequence ID" value="NZ_BAAACG010000008.1"/>
</dbReference>
<name>A0ABP3UND0_9CLOT</name>
<accession>A0ABP3UND0</accession>
<dbReference type="Proteomes" id="UP001501510">
    <property type="component" value="Unassembled WGS sequence"/>
</dbReference>